<dbReference type="Pfam" id="PF12799">
    <property type="entry name" value="LRR_4"/>
    <property type="match status" value="1"/>
</dbReference>
<dbReference type="SMART" id="SM00365">
    <property type="entry name" value="LRR_SD22"/>
    <property type="match status" value="3"/>
</dbReference>
<dbReference type="RefSeq" id="WP_338614061.1">
    <property type="nucleotide sequence ID" value="NZ_AP029022.1"/>
</dbReference>
<dbReference type="PROSITE" id="PS51450">
    <property type="entry name" value="LRR"/>
    <property type="match status" value="3"/>
</dbReference>
<sequence length="690" mass="79872">MNDTDAVISALETAFNIKLEELEKWERVSQTEGKSYYDGWRKLYLSNIHFENFSALEPVFETLRYLTLIDCSIGSLQDLHRMKLWCLTLKNCSVSNEKMFDPDHQKVEPSYLYFQNLNLENMDIPHPGFFLPISNHLEYVTFTDCTVGNICELNLFPALYSLDIDNTNFIESADYIQYQRKPDGHFTFLSFDNMKLKDFNSFISISKGLSHLSLYDCEVESLKSVCQFTDLKELYISPDLKINDLSIPDNDLIQFELKQCIILEAGSYDPDEDLIIPDFDVKLLSSIASYIKSLKINSHNLINIPHLKHFTRLNELNFDKCSINLENYSSIAHQIQVIDIDTTKIENQEAFKYFTHLQEIRFTTNYNESENYIDLEKLLPLKHHIKKIYIPDRETVLNVDQLKHFTALEELYTKADSLELAQDILSIESLKDLSLYIAEHTPEITEAVALDLQQLKNIEELSVSVRDNVSFKGIGDLRSLKTLTIDTDFDVENLIALPSLQKLSIEGRVINRLPRLEQIKVLDLQIEEDSEIALLKNFPNVEKLQVRIPEEQKIDICGLEKLRVLVFDCNDLNSIAAFEDLPALEELDLSNCGLTTIFNLDKLTNLKMLNLEENAIESIEGLENLKNLERLNLYDNKISDISLVNKLPKLYQINVARNELNEKDVEKQLDKPEIATWYGRPYTPFRIKID</sequence>
<evidence type="ECO:0000256" key="2">
    <source>
        <dbReference type="ARBA" id="ARBA00022737"/>
    </source>
</evidence>
<dbReference type="InterPro" id="IPR050836">
    <property type="entry name" value="SDS22/Internalin_LRR"/>
</dbReference>
<keyword evidence="4" id="KW-1185">Reference proteome</keyword>
<dbReference type="Gene3D" id="3.80.10.10">
    <property type="entry name" value="Ribonuclease Inhibitor"/>
    <property type="match status" value="2"/>
</dbReference>
<protein>
    <submittedName>
        <fullName evidence="3">Leucine-rich repeat domain-containing protein</fullName>
    </submittedName>
</protein>
<dbReference type="InterPro" id="IPR025875">
    <property type="entry name" value="Leu-rich_rpt_4"/>
</dbReference>
<dbReference type="InterPro" id="IPR032675">
    <property type="entry name" value="LRR_dom_sf"/>
</dbReference>
<dbReference type="PANTHER" id="PTHR46652">
    <property type="entry name" value="LEUCINE-RICH REPEAT AND IQ DOMAIN-CONTAINING PROTEIN 1-RELATED"/>
    <property type="match status" value="1"/>
</dbReference>
<accession>A0ABM8K272</accession>
<dbReference type="Proteomes" id="UP001380186">
    <property type="component" value="Chromosome"/>
</dbReference>
<dbReference type="SUPFAM" id="SSF52047">
    <property type="entry name" value="RNI-like"/>
    <property type="match status" value="1"/>
</dbReference>
<dbReference type="InterPro" id="IPR001611">
    <property type="entry name" value="Leu-rich_rpt"/>
</dbReference>
<organism evidence="3 4">
    <name type="scientific">Chryseobacterium gambrini</name>
    <dbReference type="NCBI Taxonomy" id="373672"/>
    <lineage>
        <taxon>Bacteria</taxon>
        <taxon>Pseudomonadati</taxon>
        <taxon>Bacteroidota</taxon>
        <taxon>Flavobacteriia</taxon>
        <taxon>Flavobacteriales</taxon>
        <taxon>Weeksellaceae</taxon>
        <taxon>Chryseobacterium group</taxon>
        <taxon>Chryseobacterium</taxon>
    </lineage>
</organism>
<dbReference type="EMBL" id="AP029022">
    <property type="protein sequence ID" value="BEV02959.1"/>
    <property type="molecule type" value="Genomic_DNA"/>
</dbReference>
<proteinExistence type="predicted"/>
<reference evidence="3 4" key="1">
    <citation type="journal article" date="2020" name="Microbes Environ.">
        <title>Synthetic bacterial community of duckweed: a simple and stable system to study plant-microbe interactions.</title>
        <authorList>
            <person name="Ishizawa H."/>
            <person name="Tada M."/>
            <person name="Kuroda M."/>
            <person name="Inoue D."/>
            <person name="Futamata H."/>
            <person name="Ike M."/>
        </authorList>
    </citation>
    <scope>NUCLEOTIDE SEQUENCE [LARGE SCALE GENOMIC DNA]</scope>
    <source>
        <strain evidence="3 4">DW100</strain>
    </source>
</reference>
<keyword evidence="2" id="KW-0677">Repeat</keyword>
<dbReference type="SUPFAM" id="SSF52058">
    <property type="entry name" value="L domain-like"/>
    <property type="match status" value="1"/>
</dbReference>
<dbReference type="SMART" id="SM00369">
    <property type="entry name" value="LRR_TYP"/>
    <property type="match status" value="4"/>
</dbReference>
<keyword evidence="1" id="KW-0433">Leucine-rich repeat</keyword>
<dbReference type="PANTHER" id="PTHR46652:SF3">
    <property type="entry name" value="LEUCINE-RICH REPEAT-CONTAINING PROTEIN 9"/>
    <property type="match status" value="1"/>
</dbReference>
<evidence type="ECO:0000256" key="1">
    <source>
        <dbReference type="ARBA" id="ARBA00022614"/>
    </source>
</evidence>
<dbReference type="InterPro" id="IPR003591">
    <property type="entry name" value="Leu-rich_rpt_typical-subtyp"/>
</dbReference>
<evidence type="ECO:0000313" key="4">
    <source>
        <dbReference type="Proteomes" id="UP001380186"/>
    </source>
</evidence>
<name>A0ABM8K272_9FLAO</name>
<gene>
    <name evidence="3" type="ORF">CRDW_03330</name>
</gene>
<evidence type="ECO:0000313" key="3">
    <source>
        <dbReference type="EMBL" id="BEV02959.1"/>
    </source>
</evidence>